<dbReference type="InterPro" id="IPR050836">
    <property type="entry name" value="SDS22/Internalin_LRR"/>
</dbReference>
<dbReference type="InterPro" id="IPR032675">
    <property type="entry name" value="LRR_dom_sf"/>
</dbReference>
<dbReference type="Proteomes" id="UP000290261">
    <property type="component" value="Unassembled WGS sequence"/>
</dbReference>
<dbReference type="PROSITE" id="PS51450">
    <property type="entry name" value="LRR"/>
    <property type="match status" value="1"/>
</dbReference>
<dbReference type="PANTHER" id="PTHR46652:SF3">
    <property type="entry name" value="LEUCINE-RICH REPEAT-CONTAINING PROTEIN 9"/>
    <property type="match status" value="1"/>
</dbReference>
<feature type="signal peptide" evidence="3">
    <location>
        <begin position="1"/>
        <end position="21"/>
    </location>
</feature>
<evidence type="ECO:0000256" key="2">
    <source>
        <dbReference type="ARBA" id="ARBA00022737"/>
    </source>
</evidence>
<keyword evidence="2" id="KW-0677">Repeat</keyword>
<evidence type="ECO:0000313" key="4">
    <source>
        <dbReference type="EMBL" id="RYC51835.1"/>
    </source>
</evidence>
<evidence type="ECO:0000256" key="3">
    <source>
        <dbReference type="SAM" id="SignalP"/>
    </source>
</evidence>
<evidence type="ECO:0000313" key="5">
    <source>
        <dbReference type="Proteomes" id="UP000290261"/>
    </source>
</evidence>
<dbReference type="SUPFAM" id="SSF52058">
    <property type="entry name" value="L domain-like"/>
    <property type="match status" value="1"/>
</dbReference>
<dbReference type="InterPro" id="IPR001611">
    <property type="entry name" value="Leu-rich_rpt"/>
</dbReference>
<dbReference type="AlphaFoldDB" id="A0A444VM32"/>
<dbReference type="PANTHER" id="PTHR46652">
    <property type="entry name" value="LEUCINE-RICH REPEAT AND IQ DOMAIN-CONTAINING PROTEIN 1-RELATED"/>
    <property type="match status" value="1"/>
</dbReference>
<reference evidence="4 5" key="1">
    <citation type="submission" date="2014-04" db="EMBL/GenBank/DDBJ databases">
        <title>Whole genome of Muricauda olearia.</title>
        <authorList>
            <person name="Zhang X.-H."/>
            <person name="Tang K."/>
        </authorList>
    </citation>
    <scope>NUCLEOTIDE SEQUENCE [LARGE SCALE GENOMIC DNA]</scope>
    <source>
        <strain evidence="4 5">Th120</strain>
    </source>
</reference>
<dbReference type="EMBL" id="JJMP01000003">
    <property type="protein sequence ID" value="RYC51835.1"/>
    <property type="molecule type" value="Genomic_DNA"/>
</dbReference>
<feature type="chain" id="PRO_5019091427" description="Leucine-rich repeat domain-containing protein" evidence="3">
    <location>
        <begin position="22"/>
        <end position="299"/>
    </location>
</feature>
<name>A0A444VM32_9FLAO</name>
<keyword evidence="5" id="KW-1185">Reference proteome</keyword>
<dbReference type="PROSITE" id="PS51257">
    <property type="entry name" value="PROKAR_LIPOPROTEIN"/>
    <property type="match status" value="1"/>
</dbReference>
<sequence>MKKAYAIVALSLFFLAACSKSDEQPNPNEDAYLYIPDPHFETVLVEQGIDTDGTVDQQMLRTDAEKLTYLDLSPPGQFGDIADLTGIEGFVNLKFLAASGQKLEEIDLSANTQLDTLYLQANYLTHIDLANNPNLLLVNAESNELTSIEGLSEATQLKKLYLSFNNVEDLQLDNPALELLHMGQNLLTSIDISGAVNLKNIFLISNALTTVDLSQNTLVETILLSDNAIQTIDLSRNSNLTHLYISSNTLTSLDVSSNHELIDLRADRNPTLSCIKIGSGQEIPTVSKSDYQELNTVCE</sequence>
<keyword evidence="1" id="KW-0433">Leucine-rich repeat</keyword>
<dbReference type="RefSeq" id="WP_129653401.1">
    <property type="nucleotide sequence ID" value="NZ_ML142908.1"/>
</dbReference>
<dbReference type="Pfam" id="PF13516">
    <property type="entry name" value="LRR_6"/>
    <property type="match status" value="1"/>
</dbReference>
<evidence type="ECO:0000256" key="1">
    <source>
        <dbReference type="ARBA" id="ARBA00022614"/>
    </source>
</evidence>
<organism evidence="4 5">
    <name type="scientific">Flagellimonas olearia</name>
    <dbReference type="NCBI Taxonomy" id="552546"/>
    <lineage>
        <taxon>Bacteria</taxon>
        <taxon>Pseudomonadati</taxon>
        <taxon>Bacteroidota</taxon>
        <taxon>Flavobacteriia</taxon>
        <taxon>Flavobacteriales</taxon>
        <taxon>Flavobacteriaceae</taxon>
        <taxon>Flagellimonas</taxon>
    </lineage>
</organism>
<dbReference type="Gene3D" id="3.80.10.10">
    <property type="entry name" value="Ribonuclease Inhibitor"/>
    <property type="match status" value="1"/>
</dbReference>
<comment type="caution">
    <text evidence="4">The sequence shown here is derived from an EMBL/GenBank/DDBJ whole genome shotgun (WGS) entry which is preliminary data.</text>
</comment>
<proteinExistence type="predicted"/>
<keyword evidence="3" id="KW-0732">Signal</keyword>
<protein>
    <recommendedName>
        <fullName evidence="6">Leucine-rich repeat domain-containing protein</fullName>
    </recommendedName>
</protein>
<accession>A0A444VM32</accession>
<evidence type="ECO:0008006" key="6">
    <source>
        <dbReference type="Google" id="ProtNLM"/>
    </source>
</evidence>
<gene>
    <name evidence="4" type="ORF">DN53_08070</name>
</gene>